<keyword evidence="8" id="KW-1185">Reference proteome</keyword>
<evidence type="ECO:0000259" key="6">
    <source>
        <dbReference type="Pfam" id="PF13360"/>
    </source>
</evidence>
<dbReference type="PANTHER" id="PTHR34512:SF30">
    <property type="entry name" value="OUTER MEMBRANE PROTEIN ASSEMBLY FACTOR BAMB"/>
    <property type="match status" value="1"/>
</dbReference>
<dbReference type="PANTHER" id="PTHR34512">
    <property type="entry name" value="CELL SURFACE PROTEIN"/>
    <property type="match status" value="1"/>
</dbReference>
<proteinExistence type="inferred from homology"/>
<dbReference type="GO" id="GO:0051205">
    <property type="term" value="P:protein insertion into membrane"/>
    <property type="evidence" value="ECO:0007669"/>
    <property type="project" value="UniProtKB-UniRule"/>
</dbReference>
<dbReference type="GO" id="GO:0043165">
    <property type="term" value="P:Gram-negative-bacterium-type cell outer membrane assembly"/>
    <property type="evidence" value="ECO:0007669"/>
    <property type="project" value="UniProtKB-UniRule"/>
</dbReference>
<dbReference type="AlphaFoldDB" id="A0A401JZV1"/>
<sequence>MNKLIHMVPRLSVFALVAALAGCSSMNPMNWFDSSSPAEKPAPLVEFKPAVNLKTGWQAKIDPARSYAFAPGLSADAIYVAGYDGQLAKLDAGNGATLWRIATGGKLSAGVGIGDDLELVGTPKGQLLAFDSKGKPRWQVQLSSEVLGVPQVADGFVVARTADGHIYALDAKDGSRKWMYERLLPALLLRSQPGVLITRGGVFAGYAGGKLVALALDTGAVGWEASVAIPKGASEIERIADVTSTPVADDKQVCAAAFQGRVACFDLRTGNVNWTRELSSVAGLTMDDSNLYVTNDKGEVVALEKNRGAILWTQDKLRARGTTAPQRVGNYLAVGDGQGYVHLLALDDGHFVGRIATDGSAIISRPQPRSGGVVVQTANGGVYALAL</sequence>
<keyword evidence="1 4" id="KW-0732">Signal</keyword>
<evidence type="ECO:0000256" key="1">
    <source>
        <dbReference type="ARBA" id="ARBA00022729"/>
    </source>
</evidence>
<dbReference type="EMBL" id="BGOW01000036">
    <property type="protein sequence ID" value="GCB02178.1"/>
    <property type="molecule type" value="Genomic_DNA"/>
</dbReference>
<comment type="function">
    <text evidence="4">Part of the outer membrane protein assembly complex, which is involved in assembly and insertion of beta-barrel proteins into the outer membrane.</text>
</comment>
<evidence type="ECO:0000256" key="4">
    <source>
        <dbReference type="HAMAP-Rule" id="MF_00923"/>
    </source>
</evidence>
<dbReference type="Gene3D" id="2.130.10.10">
    <property type="entry name" value="YVTN repeat-like/Quinoprotein amine dehydrogenase"/>
    <property type="match status" value="1"/>
</dbReference>
<dbReference type="InterPro" id="IPR015943">
    <property type="entry name" value="WD40/YVTN_repeat-like_dom_sf"/>
</dbReference>
<dbReference type="GO" id="GO:0009279">
    <property type="term" value="C:cell outer membrane"/>
    <property type="evidence" value="ECO:0007669"/>
    <property type="project" value="UniProtKB-SubCell"/>
</dbReference>
<dbReference type="SUPFAM" id="SSF50998">
    <property type="entry name" value="Quinoprotein alcohol dehydrogenase-like"/>
    <property type="match status" value="1"/>
</dbReference>
<keyword evidence="2 4" id="KW-0472">Membrane</keyword>
<feature type="signal peptide" evidence="5">
    <location>
        <begin position="1"/>
        <end position="21"/>
    </location>
</feature>
<keyword evidence="3 4" id="KW-0998">Cell outer membrane</keyword>
<dbReference type="HAMAP" id="MF_00923">
    <property type="entry name" value="OM_assembly_BamB"/>
    <property type="match status" value="1"/>
</dbReference>
<dbReference type="NCBIfam" id="TIGR03300">
    <property type="entry name" value="assembly_YfgL"/>
    <property type="match status" value="1"/>
</dbReference>
<evidence type="ECO:0000256" key="2">
    <source>
        <dbReference type="ARBA" id="ARBA00023136"/>
    </source>
</evidence>
<dbReference type="PROSITE" id="PS51257">
    <property type="entry name" value="PROKAR_LIPOPROTEIN"/>
    <property type="match status" value="1"/>
</dbReference>
<gene>
    <name evidence="4" type="primary">bamB</name>
    <name evidence="7" type="ORF">SFMTTN_2998</name>
</gene>
<dbReference type="SMART" id="SM00564">
    <property type="entry name" value="PQQ"/>
    <property type="match status" value="6"/>
</dbReference>
<comment type="similarity">
    <text evidence="4">Belongs to the BamB family.</text>
</comment>
<dbReference type="OrthoDB" id="5173551at2"/>
<name>A0A401JZV1_9PROT</name>
<feature type="chain" id="PRO_5019594528" description="Outer membrane protein assembly factor BamB" evidence="5">
    <location>
        <begin position="22"/>
        <end position="387"/>
    </location>
</feature>
<comment type="caution">
    <text evidence="7">The sequence shown here is derived from an EMBL/GenBank/DDBJ whole genome shotgun (WGS) entry which is preliminary data.</text>
</comment>
<keyword evidence="4" id="KW-0449">Lipoprotein</keyword>
<dbReference type="InterPro" id="IPR018391">
    <property type="entry name" value="PQQ_b-propeller_rpt"/>
</dbReference>
<evidence type="ECO:0000313" key="8">
    <source>
        <dbReference type="Proteomes" id="UP000286806"/>
    </source>
</evidence>
<feature type="domain" description="Pyrrolo-quinoline quinone repeat" evidence="6">
    <location>
        <begin position="84"/>
        <end position="314"/>
    </location>
</feature>
<protein>
    <recommendedName>
        <fullName evidence="4">Outer membrane protein assembly factor BamB</fullName>
    </recommendedName>
</protein>
<evidence type="ECO:0000256" key="3">
    <source>
        <dbReference type="ARBA" id="ARBA00023237"/>
    </source>
</evidence>
<comment type="subcellular location">
    <subcellularLocation>
        <location evidence="4">Cell outer membrane</location>
        <topology evidence="4">Lipid-anchor</topology>
    </subcellularLocation>
</comment>
<evidence type="ECO:0000256" key="5">
    <source>
        <dbReference type="SAM" id="SignalP"/>
    </source>
</evidence>
<evidence type="ECO:0000313" key="7">
    <source>
        <dbReference type="EMBL" id="GCB02178.1"/>
    </source>
</evidence>
<dbReference type="RefSeq" id="WP_124705925.1">
    <property type="nucleotide sequence ID" value="NZ_BGOW01000036.1"/>
</dbReference>
<organism evidence="7 8">
    <name type="scientific">Sulfuriferula multivorans</name>
    <dbReference type="NCBI Taxonomy" id="1559896"/>
    <lineage>
        <taxon>Bacteria</taxon>
        <taxon>Pseudomonadati</taxon>
        <taxon>Pseudomonadota</taxon>
        <taxon>Betaproteobacteria</taxon>
        <taxon>Nitrosomonadales</taxon>
        <taxon>Sulfuricellaceae</taxon>
        <taxon>Sulfuriferula</taxon>
    </lineage>
</organism>
<dbReference type="InterPro" id="IPR011047">
    <property type="entry name" value="Quinoprotein_ADH-like_sf"/>
</dbReference>
<keyword evidence="4" id="KW-0564">Palmitate</keyword>
<dbReference type="Pfam" id="PF13360">
    <property type="entry name" value="PQQ_2"/>
    <property type="match status" value="1"/>
</dbReference>
<dbReference type="InterPro" id="IPR002372">
    <property type="entry name" value="PQQ_rpt_dom"/>
</dbReference>
<dbReference type="InterPro" id="IPR017687">
    <property type="entry name" value="BamB"/>
</dbReference>
<reference evidence="7 8" key="1">
    <citation type="journal article" date="2019" name="Front. Microbiol.">
        <title>Genomes of Neutrophilic Sulfur-Oxidizing Chemolithoautotrophs Representing 9 Proteobacterial Species From 8 Genera.</title>
        <authorList>
            <person name="Watanabe T."/>
            <person name="Kojima H."/>
            <person name="Umezawa K."/>
            <person name="Hori C."/>
            <person name="Takasuka T.E."/>
            <person name="Kato Y."/>
            <person name="Fukui M."/>
        </authorList>
    </citation>
    <scope>NUCLEOTIDE SEQUENCE [LARGE SCALE GENOMIC DNA]</scope>
    <source>
        <strain evidence="7 8">TTN</strain>
    </source>
</reference>
<accession>A0A401JZV1</accession>
<dbReference type="Proteomes" id="UP000286806">
    <property type="component" value="Unassembled WGS sequence"/>
</dbReference>
<comment type="subunit">
    <text evidence="4">Part of the Bam complex.</text>
</comment>